<reference evidence="2" key="1">
    <citation type="submission" date="2023-10" db="EMBL/GenBank/DDBJ databases">
        <title>Genome assemblies of two species of porcelain crab, Petrolisthes cinctipes and Petrolisthes manimaculis (Anomura: Porcellanidae).</title>
        <authorList>
            <person name="Angst P."/>
        </authorList>
    </citation>
    <scope>NUCLEOTIDE SEQUENCE</scope>
    <source>
        <strain evidence="2">PB745_01</strain>
        <tissue evidence="2">Gill</tissue>
    </source>
</reference>
<feature type="compositionally biased region" description="Basic and acidic residues" evidence="1">
    <location>
        <begin position="149"/>
        <end position="162"/>
    </location>
</feature>
<accession>A0AAE1G8Y7</accession>
<organism evidence="2 3">
    <name type="scientific">Petrolisthes cinctipes</name>
    <name type="common">Flat porcelain crab</name>
    <dbReference type="NCBI Taxonomy" id="88211"/>
    <lineage>
        <taxon>Eukaryota</taxon>
        <taxon>Metazoa</taxon>
        <taxon>Ecdysozoa</taxon>
        <taxon>Arthropoda</taxon>
        <taxon>Crustacea</taxon>
        <taxon>Multicrustacea</taxon>
        <taxon>Malacostraca</taxon>
        <taxon>Eumalacostraca</taxon>
        <taxon>Eucarida</taxon>
        <taxon>Decapoda</taxon>
        <taxon>Pleocyemata</taxon>
        <taxon>Anomura</taxon>
        <taxon>Galatheoidea</taxon>
        <taxon>Porcellanidae</taxon>
        <taxon>Petrolisthes</taxon>
    </lineage>
</organism>
<proteinExistence type="predicted"/>
<feature type="compositionally biased region" description="Low complexity" evidence="1">
    <location>
        <begin position="85"/>
        <end position="96"/>
    </location>
</feature>
<keyword evidence="3" id="KW-1185">Reference proteome</keyword>
<dbReference type="EMBL" id="JAWQEG010000537">
    <property type="protein sequence ID" value="KAK3888719.1"/>
    <property type="molecule type" value="Genomic_DNA"/>
</dbReference>
<protein>
    <submittedName>
        <fullName evidence="2">Uncharacterized protein</fullName>
    </submittedName>
</protein>
<evidence type="ECO:0000256" key="1">
    <source>
        <dbReference type="SAM" id="MobiDB-lite"/>
    </source>
</evidence>
<feature type="region of interest" description="Disordered" evidence="1">
    <location>
        <begin position="1"/>
        <end position="48"/>
    </location>
</feature>
<feature type="compositionally biased region" description="Basic and acidic residues" evidence="1">
    <location>
        <begin position="31"/>
        <end position="48"/>
    </location>
</feature>
<sequence length="348" mass="37165">MAGVGGEVRATAGVEWEPAGEGVGAGAERGAGSDRHQCREPHWARESEECGGRRVYMMTVAEAELVRRAAEKGRSASFCAPSQPLSALHSAHSSSDIPMDARAQAAALVHAQVQQQQQQAASRTRLKPTQSARRSQSCRVQGSRPPRVRRQESPRGSEPRLELDADASAAYMGATPPETSSYNPFLRKVPSCGRLVTLAPDGGSGEEADSPVLRRSASARRPPTSSSPNHSPTPTRITRPIQKSRPSTKRPPASGNARRPTGAAAGATGAGFLDVKPSGSNEGLDPDSYLLRNFSTTTKGEYHLACAPPLLATSQTGNNKYDKWNSVVVMEGEYNNMVCRECEEAYCL</sequence>
<evidence type="ECO:0000313" key="3">
    <source>
        <dbReference type="Proteomes" id="UP001286313"/>
    </source>
</evidence>
<comment type="caution">
    <text evidence="2">The sequence shown here is derived from an EMBL/GenBank/DDBJ whole genome shotgun (WGS) entry which is preliminary data.</text>
</comment>
<feature type="compositionally biased region" description="Low complexity" evidence="1">
    <location>
        <begin position="261"/>
        <end position="271"/>
    </location>
</feature>
<dbReference type="AlphaFoldDB" id="A0AAE1G8Y7"/>
<feature type="region of interest" description="Disordered" evidence="1">
    <location>
        <begin position="197"/>
        <end position="285"/>
    </location>
</feature>
<dbReference type="Proteomes" id="UP001286313">
    <property type="component" value="Unassembled WGS sequence"/>
</dbReference>
<feature type="compositionally biased region" description="Low complexity" evidence="1">
    <location>
        <begin position="210"/>
        <end position="236"/>
    </location>
</feature>
<feature type="compositionally biased region" description="Polar residues" evidence="1">
    <location>
        <begin position="127"/>
        <end position="140"/>
    </location>
</feature>
<evidence type="ECO:0000313" key="2">
    <source>
        <dbReference type="EMBL" id="KAK3888719.1"/>
    </source>
</evidence>
<gene>
    <name evidence="2" type="ORF">Pcinc_007252</name>
</gene>
<feature type="region of interest" description="Disordered" evidence="1">
    <location>
        <begin position="74"/>
        <end position="96"/>
    </location>
</feature>
<name>A0AAE1G8Y7_PETCI</name>
<feature type="region of interest" description="Disordered" evidence="1">
    <location>
        <begin position="114"/>
        <end position="162"/>
    </location>
</feature>